<dbReference type="RefSeq" id="XP_046005025.1">
    <property type="nucleotide sequence ID" value="XM_046157538.1"/>
</dbReference>
<sequence>MRKDSSMLVREVEYGWDYLAIGKRSARGVELPLNFPFFLHDRRRTHTGIRLEPQAKMALVQNQESPYLSEIRAVSFQGPGSGERNYYVHKGLLAEFETANDMCFDPLPSVMVFKKVTERVGQVWIKYSIHGLEELVRDQIMEIAGHWNSMTVLEIAKKTCASATGDDKWIHDLIKSHCHQALRQPAELGQESIREMLSPWDTISDILLAEFLLICEANADAPAGSTVGDDFRSMQTATRVEFRTSHFSEKSSSRGIFPESKVDTGPSAN</sequence>
<organism evidence="2 3">
    <name type="scientific">Microdochium trichocladiopsis</name>
    <dbReference type="NCBI Taxonomy" id="1682393"/>
    <lineage>
        <taxon>Eukaryota</taxon>
        <taxon>Fungi</taxon>
        <taxon>Dikarya</taxon>
        <taxon>Ascomycota</taxon>
        <taxon>Pezizomycotina</taxon>
        <taxon>Sordariomycetes</taxon>
        <taxon>Xylariomycetidae</taxon>
        <taxon>Xylariales</taxon>
        <taxon>Microdochiaceae</taxon>
        <taxon>Microdochium</taxon>
    </lineage>
</organism>
<reference evidence="2" key="1">
    <citation type="journal article" date="2021" name="Nat. Commun.">
        <title>Genetic determinants of endophytism in the Arabidopsis root mycobiome.</title>
        <authorList>
            <person name="Mesny F."/>
            <person name="Miyauchi S."/>
            <person name="Thiergart T."/>
            <person name="Pickel B."/>
            <person name="Atanasova L."/>
            <person name="Karlsson M."/>
            <person name="Huettel B."/>
            <person name="Barry K.W."/>
            <person name="Haridas S."/>
            <person name="Chen C."/>
            <person name="Bauer D."/>
            <person name="Andreopoulos W."/>
            <person name="Pangilinan J."/>
            <person name="LaButti K."/>
            <person name="Riley R."/>
            <person name="Lipzen A."/>
            <person name="Clum A."/>
            <person name="Drula E."/>
            <person name="Henrissat B."/>
            <person name="Kohler A."/>
            <person name="Grigoriev I.V."/>
            <person name="Martin F.M."/>
            <person name="Hacquard S."/>
        </authorList>
    </citation>
    <scope>NUCLEOTIDE SEQUENCE</scope>
    <source>
        <strain evidence="2">MPI-CAGE-CH-0230</strain>
    </source>
</reference>
<dbReference type="GeneID" id="70187084"/>
<evidence type="ECO:0000313" key="3">
    <source>
        <dbReference type="Proteomes" id="UP000756346"/>
    </source>
</evidence>
<proteinExistence type="predicted"/>
<protein>
    <submittedName>
        <fullName evidence="2">Uncharacterized protein</fullName>
    </submittedName>
</protein>
<feature type="region of interest" description="Disordered" evidence="1">
    <location>
        <begin position="250"/>
        <end position="269"/>
    </location>
</feature>
<name>A0A9P9BI52_9PEZI</name>
<dbReference type="EMBL" id="JAGTJQ010000014">
    <property type="protein sequence ID" value="KAH7012760.1"/>
    <property type="molecule type" value="Genomic_DNA"/>
</dbReference>
<dbReference type="AlphaFoldDB" id="A0A9P9BI52"/>
<gene>
    <name evidence="2" type="ORF">B0I36DRAFT_356119</name>
</gene>
<evidence type="ECO:0000256" key="1">
    <source>
        <dbReference type="SAM" id="MobiDB-lite"/>
    </source>
</evidence>
<evidence type="ECO:0000313" key="2">
    <source>
        <dbReference type="EMBL" id="KAH7012760.1"/>
    </source>
</evidence>
<dbReference type="Proteomes" id="UP000756346">
    <property type="component" value="Unassembled WGS sequence"/>
</dbReference>
<accession>A0A9P9BI52</accession>
<keyword evidence="3" id="KW-1185">Reference proteome</keyword>
<comment type="caution">
    <text evidence="2">The sequence shown here is derived from an EMBL/GenBank/DDBJ whole genome shotgun (WGS) entry which is preliminary data.</text>
</comment>